<dbReference type="RefSeq" id="WP_182704675.1">
    <property type="nucleotide sequence ID" value="NZ_JACJII010000001.1"/>
</dbReference>
<reference evidence="2 3" key="1">
    <citation type="submission" date="2020-08" db="EMBL/GenBank/DDBJ databases">
        <title>Sequencing the genomes of 1000 actinobacteria strains.</title>
        <authorList>
            <person name="Klenk H.-P."/>
        </authorList>
    </citation>
    <scope>NUCLEOTIDE SEQUENCE [LARGE SCALE GENOMIC DNA]</scope>
    <source>
        <strain evidence="2 3">DSM 45823</strain>
    </source>
</reference>
<evidence type="ECO:0000313" key="2">
    <source>
        <dbReference type="EMBL" id="MBA9002727.1"/>
    </source>
</evidence>
<keyword evidence="1" id="KW-1133">Transmembrane helix</keyword>
<protein>
    <submittedName>
        <fullName evidence="2">Uncharacterized protein</fullName>
    </submittedName>
</protein>
<keyword evidence="3" id="KW-1185">Reference proteome</keyword>
<proteinExistence type="predicted"/>
<dbReference type="Proteomes" id="UP000539313">
    <property type="component" value="Unassembled WGS sequence"/>
</dbReference>
<keyword evidence="1" id="KW-0472">Membrane</keyword>
<organism evidence="2 3">
    <name type="scientific">Thermomonospora cellulosilytica</name>
    <dbReference type="NCBI Taxonomy" id="1411118"/>
    <lineage>
        <taxon>Bacteria</taxon>
        <taxon>Bacillati</taxon>
        <taxon>Actinomycetota</taxon>
        <taxon>Actinomycetes</taxon>
        <taxon>Streptosporangiales</taxon>
        <taxon>Thermomonosporaceae</taxon>
        <taxon>Thermomonospora</taxon>
    </lineage>
</organism>
<evidence type="ECO:0000256" key="1">
    <source>
        <dbReference type="SAM" id="Phobius"/>
    </source>
</evidence>
<keyword evidence="1" id="KW-0812">Transmembrane</keyword>
<dbReference type="EMBL" id="JACJII010000001">
    <property type="protein sequence ID" value="MBA9002727.1"/>
    <property type="molecule type" value="Genomic_DNA"/>
</dbReference>
<feature type="transmembrane region" description="Helical" evidence="1">
    <location>
        <begin position="96"/>
        <end position="119"/>
    </location>
</feature>
<comment type="caution">
    <text evidence="2">The sequence shown here is derived from an EMBL/GenBank/DDBJ whole genome shotgun (WGS) entry which is preliminary data.</text>
</comment>
<gene>
    <name evidence="2" type="ORF">HNR21_001609</name>
</gene>
<dbReference type="AlphaFoldDB" id="A0A7W3MVK9"/>
<feature type="transmembrane region" description="Helical" evidence="1">
    <location>
        <begin position="125"/>
        <end position="145"/>
    </location>
</feature>
<sequence>MQRLGTLFGSIVAPTTLVTGLLYYFGHNYAHFFFGHFGVDSSTLGLTTADYMRRIVDPLFIPITVIALAGLAALWIHAEVRIRFAEGLTPRMIRGLLPFAAVTGLLLAAAGTVSVFAVTPLSHRLAAAPLTLAAGVLLLTYAHHLRRRLRPTPVPPAAAIAEWATVFVLLGMTLFWAVTDYAAAVAVSRARWYAARLDTLPDAVLYSERGLNLTGPGVREIPCTRKDAAYRFRYEGLKLILRSGDQYLFLPKDWTRRNGTAFLLPRTPALRLEFTHPTSRPPAPPTC</sequence>
<feature type="transmembrane region" description="Helical" evidence="1">
    <location>
        <begin position="59"/>
        <end position="76"/>
    </location>
</feature>
<feature type="transmembrane region" description="Helical" evidence="1">
    <location>
        <begin position="157"/>
        <end position="178"/>
    </location>
</feature>
<feature type="transmembrane region" description="Helical" evidence="1">
    <location>
        <begin position="7"/>
        <end position="26"/>
    </location>
</feature>
<evidence type="ECO:0000313" key="3">
    <source>
        <dbReference type="Proteomes" id="UP000539313"/>
    </source>
</evidence>
<accession>A0A7W3MVK9</accession>
<name>A0A7W3MVK9_9ACTN</name>